<evidence type="ECO:0000256" key="2">
    <source>
        <dbReference type="ARBA" id="ARBA00023125"/>
    </source>
</evidence>
<sequence>MAPLLAAVELPLELPLAVLAAPHAAGSPHDPPTPHVVATPLGAAGPIIEAAAQSSTWAAAAPLPSATVALPPLVGNHPPKRPWRKEEDALLLRLVTQHGPGSWSRISEALPGRIGKQCRERWHNHLTPDVKKEKFTAEEDKAIVAAVARHGTRWCQIVKEIPGRSDNAIKNRWNALTRKLQRMRRREAQRESERERAAATGRSGEQELGGQLGGPPAAQQMLASPNQAAELARQLLASGLDLGLLARTLEGREPDPASAHATDQRRQADAALLVHATLTHEPLEPLAAASDAAEEATGGAPAGAESPSAGLGLLLAAGGEDGDGDGPAVPPHPSPRAVAVVACLGALSGGAPPRFLFEMPSPSAACSTSS</sequence>
<dbReference type="PROSITE" id="PS50090">
    <property type="entry name" value="MYB_LIKE"/>
    <property type="match status" value="2"/>
</dbReference>
<dbReference type="SUPFAM" id="SSF46689">
    <property type="entry name" value="Homeodomain-like"/>
    <property type="match status" value="1"/>
</dbReference>
<dbReference type="PANTHER" id="PTHR45614:SF25">
    <property type="entry name" value="MYB PROTEIN"/>
    <property type="match status" value="1"/>
</dbReference>
<dbReference type="EnsemblProtists" id="EOD27802">
    <property type="protein sequence ID" value="EOD27802"/>
    <property type="gene ID" value="EMIHUDRAFT_434903"/>
</dbReference>
<dbReference type="InterPro" id="IPR017930">
    <property type="entry name" value="Myb_dom"/>
</dbReference>
<dbReference type="GO" id="GO:0000978">
    <property type="term" value="F:RNA polymerase II cis-regulatory region sequence-specific DNA binding"/>
    <property type="evidence" value="ECO:0007669"/>
    <property type="project" value="TreeGrafter"/>
</dbReference>
<evidence type="ECO:0000256" key="4">
    <source>
        <dbReference type="SAM" id="SignalP"/>
    </source>
</evidence>
<dbReference type="InterPro" id="IPR050560">
    <property type="entry name" value="MYB_TF"/>
</dbReference>
<dbReference type="AlphaFoldDB" id="A0A0D3JWB7"/>
<dbReference type="PaxDb" id="2903-EOD27802"/>
<feature type="domain" description="HTH myb-type" evidence="6">
    <location>
        <begin position="80"/>
        <end position="130"/>
    </location>
</feature>
<keyword evidence="8" id="KW-1185">Reference proteome</keyword>
<dbReference type="Proteomes" id="UP000013827">
    <property type="component" value="Unassembled WGS sequence"/>
</dbReference>
<keyword evidence="4" id="KW-0732">Signal</keyword>
<feature type="domain" description="HTH myb-type" evidence="6">
    <location>
        <begin position="131"/>
        <end position="181"/>
    </location>
</feature>
<keyword evidence="2" id="KW-0238">DNA-binding</keyword>
<dbReference type="PANTHER" id="PTHR45614">
    <property type="entry name" value="MYB PROTEIN-RELATED"/>
    <property type="match status" value="1"/>
</dbReference>
<dbReference type="HOGENOM" id="CLU_063788_0_0_1"/>
<evidence type="ECO:0000259" key="6">
    <source>
        <dbReference type="PROSITE" id="PS51294"/>
    </source>
</evidence>
<dbReference type="GeneID" id="17273348"/>
<dbReference type="STRING" id="2903.R1CYI1"/>
<organism evidence="7 8">
    <name type="scientific">Emiliania huxleyi (strain CCMP1516)</name>
    <dbReference type="NCBI Taxonomy" id="280463"/>
    <lineage>
        <taxon>Eukaryota</taxon>
        <taxon>Haptista</taxon>
        <taxon>Haptophyta</taxon>
        <taxon>Prymnesiophyceae</taxon>
        <taxon>Isochrysidales</taxon>
        <taxon>Noelaerhabdaceae</taxon>
        <taxon>Emiliania</taxon>
    </lineage>
</organism>
<feature type="region of interest" description="Disordered" evidence="3">
    <location>
        <begin position="180"/>
        <end position="223"/>
    </location>
</feature>
<dbReference type="CDD" id="cd00167">
    <property type="entry name" value="SANT"/>
    <property type="match status" value="2"/>
</dbReference>
<dbReference type="InterPro" id="IPR009057">
    <property type="entry name" value="Homeodomain-like_sf"/>
</dbReference>
<dbReference type="Pfam" id="PF00249">
    <property type="entry name" value="Myb_DNA-binding"/>
    <property type="match status" value="2"/>
</dbReference>
<evidence type="ECO:0000256" key="3">
    <source>
        <dbReference type="SAM" id="MobiDB-lite"/>
    </source>
</evidence>
<dbReference type="PROSITE" id="PS51294">
    <property type="entry name" value="HTH_MYB"/>
    <property type="match status" value="2"/>
</dbReference>
<reference evidence="8" key="1">
    <citation type="journal article" date="2013" name="Nature">
        <title>Pan genome of the phytoplankton Emiliania underpins its global distribution.</title>
        <authorList>
            <person name="Read B.A."/>
            <person name="Kegel J."/>
            <person name="Klute M.J."/>
            <person name="Kuo A."/>
            <person name="Lefebvre S.C."/>
            <person name="Maumus F."/>
            <person name="Mayer C."/>
            <person name="Miller J."/>
            <person name="Monier A."/>
            <person name="Salamov A."/>
            <person name="Young J."/>
            <person name="Aguilar M."/>
            <person name="Claverie J.M."/>
            <person name="Frickenhaus S."/>
            <person name="Gonzalez K."/>
            <person name="Herman E.K."/>
            <person name="Lin Y.C."/>
            <person name="Napier J."/>
            <person name="Ogata H."/>
            <person name="Sarno A.F."/>
            <person name="Shmutz J."/>
            <person name="Schroeder D."/>
            <person name="de Vargas C."/>
            <person name="Verret F."/>
            <person name="von Dassow P."/>
            <person name="Valentin K."/>
            <person name="Van de Peer Y."/>
            <person name="Wheeler G."/>
            <person name="Dacks J.B."/>
            <person name="Delwiche C.F."/>
            <person name="Dyhrman S.T."/>
            <person name="Glockner G."/>
            <person name="John U."/>
            <person name="Richards T."/>
            <person name="Worden A.Z."/>
            <person name="Zhang X."/>
            <person name="Grigoriev I.V."/>
            <person name="Allen A.E."/>
            <person name="Bidle K."/>
            <person name="Borodovsky M."/>
            <person name="Bowler C."/>
            <person name="Brownlee C."/>
            <person name="Cock J.M."/>
            <person name="Elias M."/>
            <person name="Gladyshev V.N."/>
            <person name="Groth M."/>
            <person name="Guda C."/>
            <person name="Hadaegh A."/>
            <person name="Iglesias-Rodriguez M.D."/>
            <person name="Jenkins J."/>
            <person name="Jones B.M."/>
            <person name="Lawson T."/>
            <person name="Leese F."/>
            <person name="Lindquist E."/>
            <person name="Lobanov A."/>
            <person name="Lomsadze A."/>
            <person name="Malik S.B."/>
            <person name="Marsh M.E."/>
            <person name="Mackinder L."/>
            <person name="Mock T."/>
            <person name="Mueller-Roeber B."/>
            <person name="Pagarete A."/>
            <person name="Parker M."/>
            <person name="Probert I."/>
            <person name="Quesneville H."/>
            <person name="Raines C."/>
            <person name="Rensing S.A."/>
            <person name="Riano-Pachon D.M."/>
            <person name="Richier S."/>
            <person name="Rokitta S."/>
            <person name="Shiraiwa Y."/>
            <person name="Soanes D.M."/>
            <person name="van der Giezen M."/>
            <person name="Wahlund T.M."/>
            <person name="Williams B."/>
            <person name="Wilson W."/>
            <person name="Wolfe G."/>
            <person name="Wurch L.L."/>
        </authorList>
    </citation>
    <scope>NUCLEOTIDE SEQUENCE</scope>
</reference>
<accession>A0A0D3JWB7</accession>
<dbReference type="Gene3D" id="1.10.10.60">
    <property type="entry name" value="Homeodomain-like"/>
    <property type="match status" value="2"/>
</dbReference>
<feature type="region of interest" description="Disordered" evidence="3">
    <location>
        <begin position="289"/>
        <end position="335"/>
    </location>
</feature>
<dbReference type="GO" id="GO:0005634">
    <property type="term" value="C:nucleus"/>
    <property type="evidence" value="ECO:0007669"/>
    <property type="project" value="TreeGrafter"/>
</dbReference>
<dbReference type="SMART" id="SM00717">
    <property type="entry name" value="SANT"/>
    <property type="match status" value="2"/>
</dbReference>
<dbReference type="InterPro" id="IPR001005">
    <property type="entry name" value="SANT/Myb"/>
</dbReference>
<feature type="domain" description="Myb-like" evidence="5">
    <location>
        <begin position="127"/>
        <end position="177"/>
    </location>
</feature>
<protein>
    <submittedName>
        <fullName evidence="7">Uncharacterized protein</fullName>
    </submittedName>
</protein>
<evidence type="ECO:0000313" key="8">
    <source>
        <dbReference type="Proteomes" id="UP000013827"/>
    </source>
</evidence>
<feature type="signal peptide" evidence="4">
    <location>
        <begin position="1"/>
        <end position="20"/>
    </location>
</feature>
<name>A0A0D3JWB7_EMIH1</name>
<feature type="compositionally biased region" description="Low complexity" evidence="3">
    <location>
        <begin position="289"/>
        <end position="318"/>
    </location>
</feature>
<feature type="compositionally biased region" description="Basic and acidic residues" evidence="3">
    <location>
        <begin position="186"/>
        <end position="197"/>
    </location>
</feature>
<dbReference type="RefSeq" id="XP_005780231.1">
    <property type="nucleotide sequence ID" value="XM_005780174.1"/>
</dbReference>
<keyword evidence="1" id="KW-0677">Repeat</keyword>
<feature type="chain" id="PRO_5044234150" evidence="4">
    <location>
        <begin position="21"/>
        <end position="370"/>
    </location>
</feature>
<feature type="domain" description="Myb-like" evidence="5">
    <location>
        <begin position="80"/>
        <end position="126"/>
    </location>
</feature>
<evidence type="ECO:0000313" key="7">
    <source>
        <dbReference type="EnsemblProtists" id="EOD27802"/>
    </source>
</evidence>
<dbReference type="GO" id="GO:0000981">
    <property type="term" value="F:DNA-binding transcription factor activity, RNA polymerase II-specific"/>
    <property type="evidence" value="ECO:0007669"/>
    <property type="project" value="TreeGrafter"/>
</dbReference>
<dbReference type="KEGG" id="ehx:EMIHUDRAFT_434903"/>
<dbReference type="FunFam" id="1.10.10.60:FF:000010">
    <property type="entry name" value="Transcriptional activator Myb isoform A"/>
    <property type="match status" value="1"/>
</dbReference>
<evidence type="ECO:0000256" key="1">
    <source>
        <dbReference type="ARBA" id="ARBA00022737"/>
    </source>
</evidence>
<feature type="compositionally biased region" description="Low complexity" evidence="3">
    <location>
        <begin position="206"/>
        <end position="220"/>
    </location>
</feature>
<reference evidence="7" key="2">
    <citation type="submission" date="2024-10" db="UniProtKB">
        <authorList>
            <consortium name="EnsemblProtists"/>
        </authorList>
    </citation>
    <scope>IDENTIFICATION</scope>
</reference>
<dbReference type="eggNOG" id="KOG0048">
    <property type="taxonomic scope" value="Eukaryota"/>
</dbReference>
<proteinExistence type="predicted"/>
<evidence type="ECO:0000259" key="5">
    <source>
        <dbReference type="PROSITE" id="PS50090"/>
    </source>
</evidence>